<dbReference type="InterPro" id="IPR027417">
    <property type="entry name" value="P-loop_NTPase"/>
</dbReference>
<dbReference type="Pfam" id="PF17863">
    <property type="entry name" value="AAA_lid_2"/>
    <property type="match status" value="1"/>
</dbReference>
<accession>A0A3G8JP56</accession>
<gene>
    <name evidence="3" type="ORF">D7316_03056</name>
</gene>
<protein>
    <recommendedName>
        <fullName evidence="2">ChlI/MoxR AAA lid domain-containing protein</fullName>
    </recommendedName>
</protein>
<dbReference type="Gene3D" id="3.40.50.300">
    <property type="entry name" value="P-loop containing nucleotide triphosphate hydrolases"/>
    <property type="match status" value="1"/>
</dbReference>
<feature type="compositionally biased region" description="Polar residues" evidence="1">
    <location>
        <begin position="1"/>
        <end position="14"/>
    </location>
</feature>
<dbReference type="EMBL" id="CP033972">
    <property type="protein sequence ID" value="AZG46455.1"/>
    <property type="molecule type" value="Genomic_DNA"/>
</dbReference>
<dbReference type="SUPFAM" id="SSF52540">
    <property type="entry name" value="P-loop containing nucleoside triphosphate hydrolases"/>
    <property type="match status" value="1"/>
</dbReference>
<organism evidence="3 4">
    <name type="scientific">Gordonia insulae</name>
    <dbReference type="NCBI Taxonomy" id="2420509"/>
    <lineage>
        <taxon>Bacteria</taxon>
        <taxon>Bacillati</taxon>
        <taxon>Actinomycetota</taxon>
        <taxon>Actinomycetes</taxon>
        <taxon>Mycobacteriales</taxon>
        <taxon>Gordoniaceae</taxon>
        <taxon>Gordonia</taxon>
    </lineage>
</organism>
<dbReference type="PANTHER" id="PTHR42759">
    <property type="entry name" value="MOXR FAMILY PROTEIN"/>
    <property type="match status" value="1"/>
</dbReference>
<dbReference type="PANTHER" id="PTHR42759:SF1">
    <property type="entry name" value="MAGNESIUM-CHELATASE SUBUNIT CHLD"/>
    <property type="match status" value="1"/>
</dbReference>
<keyword evidence="4" id="KW-1185">Reference proteome</keyword>
<feature type="region of interest" description="Disordered" evidence="1">
    <location>
        <begin position="1"/>
        <end position="20"/>
    </location>
</feature>
<dbReference type="Proteomes" id="UP000271469">
    <property type="component" value="Chromosome"/>
</dbReference>
<evidence type="ECO:0000259" key="2">
    <source>
        <dbReference type="Pfam" id="PF17863"/>
    </source>
</evidence>
<dbReference type="InterPro" id="IPR050764">
    <property type="entry name" value="CbbQ/NirQ/NorQ/GpvN"/>
</dbReference>
<dbReference type="OrthoDB" id="314627at2"/>
<evidence type="ECO:0000313" key="4">
    <source>
        <dbReference type="Proteomes" id="UP000271469"/>
    </source>
</evidence>
<proteinExistence type="predicted"/>
<dbReference type="Gene3D" id="1.10.8.80">
    <property type="entry name" value="Magnesium chelatase subunit I, C-Terminal domain"/>
    <property type="match status" value="1"/>
</dbReference>
<evidence type="ECO:0000313" key="3">
    <source>
        <dbReference type="EMBL" id="AZG46455.1"/>
    </source>
</evidence>
<dbReference type="RefSeq" id="WP_124708958.1">
    <property type="nucleotide sequence ID" value="NZ_CP033972.1"/>
</dbReference>
<dbReference type="KEGG" id="gom:D7316_03056"/>
<dbReference type="AlphaFoldDB" id="A0A3G8JP56"/>
<dbReference type="InterPro" id="IPR041628">
    <property type="entry name" value="ChlI/MoxR_AAA_lid"/>
</dbReference>
<sequence length="527" mass="57653">MTQGDRWQEISASPTVPHRATPADELTAADLFAEPADQPAGLDEKLRRTYFWLVNRAVISPYYDLEFDDDAPVTYPIGDAGARLSLPTSQSYSSAVLLPLLTFAVGGRCLLVGGPGRGKTTLAVLMGVLAGSAPDLVRRGVQQGQPQLTISDLVGLPLPRDLVNATSLSEITIAWRQWLTQPVKIVDEYNRIPTKTQSALLTMVAEGYVESHDQMLRTAPESGVESWFFTANDDAGGGTFAVIAALRDRMDVTVSAPGFNNRFFAELITRVEADEAPETHVPSALVFSPGEQERLRAAILAIPLPDDVRRRLEFFIGHFEFVQHGGRRFEYRTKDTVTTGGGSVAEIIDANTGADVESDIGSQTLNGVSVRSLKSLITFAKAMAYFRGGAAVELADVTAILPFVLRGKLSPNHRHPRFDRAEDTELTTDQLSWLSDLFAESNREYAVLGLDENDAVGELMTEFGAGLDGLGALDVTRRITRVQIEIDRISATGKAYGRNFDDLLALKYLHQRYSNYLHWLSDTGTST</sequence>
<name>A0A3G8JP56_9ACTN</name>
<reference evidence="3 4" key="1">
    <citation type="submission" date="2018-11" db="EMBL/GenBank/DDBJ databases">
        <title>Gordonia insulae sp. nov., isolated from an island soil.</title>
        <authorList>
            <person name="Kim Y.S."/>
            <person name="Kim S.B."/>
        </authorList>
    </citation>
    <scope>NUCLEOTIDE SEQUENCE [LARGE SCALE GENOMIC DNA]</scope>
    <source>
        <strain evidence="3 4">MMS17-SY073</strain>
    </source>
</reference>
<feature type="domain" description="ChlI/MoxR AAA lid" evidence="2">
    <location>
        <begin position="367"/>
        <end position="425"/>
    </location>
</feature>
<evidence type="ECO:0000256" key="1">
    <source>
        <dbReference type="SAM" id="MobiDB-lite"/>
    </source>
</evidence>